<proteinExistence type="predicted"/>
<dbReference type="EMBL" id="KB523138">
    <property type="protein sequence ID" value="EMP37145.1"/>
    <property type="molecule type" value="Genomic_DNA"/>
</dbReference>
<evidence type="ECO:0000256" key="1">
    <source>
        <dbReference type="SAM" id="MobiDB-lite"/>
    </source>
</evidence>
<feature type="compositionally biased region" description="Polar residues" evidence="1">
    <location>
        <begin position="23"/>
        <end position="33"/>
    </location>
</feature>
<protein>
    <submittedName>
        <fullName evidence="2">Uncharacterized protein</fullName>
    </submittedName>
</protein>
<dbReference type="Proteomes" id="UP000031443">
    <property type="component" value="Unassembled WGS sequence"/>
</dbReference>
<name>M7BN44_CHEMY</name>
<feature type="region of interest" description="Disordered" evidence="1">
    <location>
        <begin position="11"/>
        <end position="34"/>
    </location>
</feature>
<evidence type="ECO:0000313" key="3">
    <source>
        <dbReference type="Proteomes" id="UP000031443"/>
    </source>
</evidence>
<gene>
    <name evidence="2" type="ORF">UY3_05676</name>
</gene>
<keyword evidence="3" id="KW-1185">Reference proteome</keyword>
<accession>M7BN44</accession>
<dbReference type="AlphaFoldDB" id="M7BN44"/>
<sequence>MAPMYPRCYCGSSSPHSRAGWKGNSSKVSSSPQDCARYKEGGFSSEYILRRMLSSLTTLMAVDRPVL</sequence>
<evidence type="ECO:0000313" key="2">
    <source>
        <dbReference type="EMBL" id="EMP37145.1"/>
    </source>
</evidence>
<reference evidence="3" key="1">
    <citation type="journal article" date="2013" name="Nat. Genet.">
        <title>The draft genomes of soft-shell turtle and green sea turtle yield insights into the development and evolution of the turtle-specific body plan.</title>
        <authorList>
            <person name="Wang Z."/>
            <person name="Pascual-Anaya J."/>
            <person name="Zadissa A."/>
            <person name="Li W."/>
            <person name="Niimura Y."/>
            <person name="Huang Z."/>
            <person name="Li C."/>
            <person name="White S."/>
            <person name="Xiong Z."/>
            <person name="Fang D."/>
            <person name="Wang B."/>
            <person name="Ming Y."/>
            <person name="Chen Y."/>
            <person name="Zheng Y."/>
            <person name="Kuraku S."/>
            <person name="Pignatelli M."/>
            <person name="Herrero J."/>
            <person name="Beal K."/>
            <person name="Nozawa M."/>
            <person name="Li Q."/>
            <person name="Wang J."/>
            <person name="Zhang H."/>
            <person name="Yu L."/>
            <person name="Shigenobu S."/>
            <person name="Wang J."/>
            <person name="Liu J."/>
            <person name="Flicek P."/>
            <person name="Searle S."/>
            <person name="Wang J."/>
            <person name="Kuratani S."/>
            <person name="Yin Y."/>
            <person name="Aken B."/>
            <person name="Zhang G."/>
            <person name="Irie N."/>
        </authorList>
    </citation>
    <scope>NUCLEOTIDE SEQUENCE [LARGE SCALE GENOMIC DNA]</scope>
</reference>
<organism evidence="2 3">
    <name type="scientific">Chelonia mydas</name>
    <name type="common">Green sea-turtle</name>
    <name type="synonym">Chelonia agassizi</name>
    <dbReference type="NCBI Taxonomy" id="8469"/>
    <lineage>
        <taxon>Eukaryota</taxon>
        <taxon>Metazoa</taxon>
        <taxon>Chordata</taxon>
        <taxon>Craniata</taxon>
        <taxon>Vertebrata</taxon>
        <taxon>Euteleostomi</taxon>
        <taxon>Archelosauria</taxon>
        <taxon>Testudinata</taxon>
        <taxon>Testudines</taxon>
        <taxon>Cryptodira</taxon>
        <taxon>Durocryptodira</taxon>
        <taxon>Americhelydia</taxon>
        <taxon>Chelonioidea</taxon>
        <taxon>Cheloniidae</taxon>
        <taxon>Chelonia</taxon>
    </lineage>
</organism>